<dbReference type="Proteomes" id="UP001151760">
    <property type="component" value="Unassembled WGS sequence"/>
</dbReference>
<name>A0ABQ5BMI7_9ASTR</name>
<sequence>MGRSRLGADMCGRRRGAGEERRGTWSSQLGDVSSYLDLTCDVCVRVIGSLARKARVRIRVETAERLRYDVGVDIAVRVSDEKRWYLVVDRSGMCG</sequence>
<comment type="caution">
    <text evidence="2">The sequence shown here is derived from an EMBL/GenBank/DDBJ whole genome shotgun (WGS) entry which is preliminary data.</text>
</comment>
<protein>
    <recommendedName>
        <fullName evidence="4">HMA domain-containing protein</fullName>
    </recommendedName>
</protein>
<evidence type="ECO:0000313" key="3">
    <source>
        <dbReference type="Proteomes" id="UP001151760"/>
    </source>
</evidence>
<dbReference type="EMBL" id="BQNB010013364">
    <property type="protein sequence ID" value="GJT15032.1"/>
    <property type="molecule type" value="Genomic_DNA"/>
</dbReference>
<gene>
    <name evidence="2" type="ORF">Tco_0873738</name>
</gene>
<accession>A0ABQ5BMI7</accession>
<reference evidence="2" key="1">
    <citation type="journal article" date="2022" name="Int. J. Mol. Sci.">
        <title>Draft Genome of Tanacetum Coccineum: Genomic Comparison of Closely Related Tanacetum-Family Plants.</title>
        <authorList>
            <person name="Yamashiro T."/>
            <person name="Shiraishi A."/>
            <person name="Nakayama K."/>
            <person name="Satake H."/>
        </authorList>
    </citation>
    <scope>NUCLEOTIDE SEQUENCE</scope>
</reference>
<organism evidence="2 3">
    <name type="scientific">Tanacetum coccineum</name>
    <dbReference type="NCBI Taxonomy" id="301880"/>
    <lineage>
        <taxon>Eukaryota</taxon>
        <taxon>Viridiplantae</taxon>
        <taxon>Streptophyta</taxon>
        <taxon>Embryophyta</taxon>
        <taxon>Tracheophyta</taxon>
        <taxon>Spermatophyta</taxon>
        <taxon>Magnoliopsida</taxon>
        <taxon>eudicotyledons</taxon>
        <taxon>Gunneridae</taxon>
        <taxon>Pentapetalae</taxon>
        <taxon>asterids</taxon>
        <taxon>campanulids</taxon>
        <taxon>Asterales</taxon>
        <taxon>Asteraceae</taxon>
        <taxon>Asteroideae</taxon>
        <taxon>Anthemideae</taxon>
        <taxon>Anthemidinae</taxon>
        <taxon>Tanacetum</taxon>
    </lineage>
</organism>
<feature type="region of interest" description="Disordered" evidence="1">
    <location>
        <begin position="1"/>
        <end position="22"/>
    </location>
</feature>
<keyword evidence="3" id="KW-1185">Reference proteome</keyword>
<evidence type="ECO:0008006" key="4">
    <source>
        <dbReference type="Google" id="ProtNLM"/>
    </source>
</evidence>
<proteinExistence type="predicted"/>
<evidence type="ECO:0000313" key="2">
    <source>
        <dbReference type="EMBL" id="GJT15032.1"/>
    </source>
</evidence>
<reference evidence="2" key="2">
    <citation type="submission" date="2022-01" db="EMBL/GenBank/DDBJ databases">
        <authorList>
            <person name="Yamashiro T."/>
            <person name="Shiraishi A."/>
            <person name="Satake H."/>
            <person name="Nakayama K."/>
        </authorList>
    </citation>
    <scope>NUCLEOTIDE SEQUENCE</scope>
</reference>
<evidence type="ECO:0000256" key="1">
    <source>
        <dbReference type="SAM" id="MobiDB-lite"/>
    </source>
</evidence>